<proteinExistence type="predicted"/>
<dbReference type="PANTHER" id="PTHR43685">
    <property type="entry name" value="GLYCOSYLTRANSFERASE"/>
    <property type="match status" value="1"/>
</dbReference>
<evidence type="ECO:0000259" key="1">
    <source>
        <dbReference type="Pfam" id="PF00535"/>
    </source>
</evidence>
<dbReference type="Proteomes" id="UP000198382">
    <property type="component" value="Unassembled WGS sequence"/>
</dbReference>
<dbReference type="InterPro" id="IPR029044">
    <property type="entry name" value="Nucleotide-diphossugar_trans"/>
</dbReference>
<dbReference type="RefSeq" id="WP_074659437.1">
    <property type="nucleotide sequence ID" value="NZ_MUGV01000007.1"/>
</dbReference>
<feature type="domain" description="Glycosyltransferase 2-like" evidence="1">
    <location>
        <begin position="4"/>
        <end position="167"/>
    </location>
</feature>
<dbReference type="Gene3D" id="3.90.550.10">
    <property type="entry name" value="Spore Coat Polysaccharide Biosynthesis Protein SpsA, Chain A"/>
    <property type="match status" value="1"/>
</dbReference>
<accession>A0ABX4BUK3</accession>
<dbReference type="SUPFAM" id="SSF53448">
    <property type="entry name" value="Nucleotide-diphospho-sugar transferases"/>
    <property type="match status" value="1"/>
</dbReference>
<dbReference type="CDD" id="cd00761">
    <property type="entry name" value="Glyco_tranf_GTA_type"/>
    <property type="match status" value="1"/>
</dbReference>
<evidence type="ECO:0000313" key="3">
    <source>
        <dbReference type="Proteomes" id="UP000198382"/>
    </source>
</evidence>
<evidence type="ECO:0000313" key="2">
    <source>
        <dbReference type="EMBL" id="OXA81477.1"/>
    </source>
</evidence>
<reference evidence="2 3" key="1">
    <citation type="submission" date="2016-11" db="EMBL/GenBank/DDBJ databases">
        <title>Whole genomes of Flavobacteriaceae.</title>
        <authorList>
            <person name="Stine C."/>
            <person name="Li C."/>
            <person name="Tadesse D."/>
        </authorList>
    </citation>
    <scope>NUCLEOTIDE SEQUENCE [LARGE SCALE GENOMIC DNA]</scope>
    <source>
        <strain evidence="2 3">DSM 15937</strain>
    </source>
</reference>
<dbReference type="GO" id="GO:0016740">
    <property type="term" value="F:transferase activity"/>
    <property type="evidence" value="ECO:0007669"/>
    <property type="project" value="UniProtKB-KW"/>
</dbReference>
<dbReference type="Pfam" id="PF00535">
    <property type="entry name" value="Glycos_transf_2"/>
    <property type="match status" value="1"/>
</dbReference>
<dbReference type="InterPro" id="IPR050834">
    <property type="entry name" value="Glycosyltransf_2"/>
</dbReference>
<dbReference type="InterPro" id="IPR001173">
    <property type="entry name" value="Glyco_trans_2-like"/>
</dbReference>
<dbReference type="EMBL" id="MUGV01000007">
    <property type="protein sequence ID" value="OXA81477.1"/>
    <property type="molecule type" value="Genomic_DNA"/>
</dbReference>
<keyword evidence="2" id="KW-0808">Transferase</keyword>
<name>A0ABX4BUK3_FLAFR</name>
<dbReference type="PANTHER" id="PTHR43685:SF2">
    <property type="entry name" value="GLYCOSYLTRANSFERASE 2-LIKE DOMAIN-CONTAINING PROTEIN"/>
    <property type="match status" value="1"/>
</dbReference>
<gene>
    <name evidence="2" type="ORF">B0A65_04260</name>
</gene>
<sequence>MKFSLIICTYMRPEPLLTLLQSVQKQTLYPHEILIVDGSTNNETEAILSLNQFENLKYFLVDNQNRGLTKQRNFGIQKVSDYVEIVCFLDDDTVLEPDYFEILLKTYGIFPEALGVGGYIYNEIKWEKTSKDYIPKISEFYFDGWKRKDGSRFILRKKLNLDSDCMPGFSPLFSHGRSVGFLPPNNEVYEVEQLMGGVSSFKKSVFEKLSFSTYFEGYGLYEDADFTLRVAKIGKLYLNTGSKLHHFHAESGRPNQYQYGKMVVRNGWYVWRVKNIKPDFKARLKWNAITILLTLIRFSNVITDNNKMVAFTEACGRTVGWWSLFLNKPKEV</sequence>
<protein>
    <submittedName>
        <fullName evidence="2">Glycosyl transferase family 2</fullName>
    </submittedName>
</protein>
<keyword evidence="3" id="KW-1185">Reference proteome</keyword>
<comment type="caution">
    <text evidence="2">The sequence shown here is derived from an EMBL/GenBank/DDBJ whole genome shotgun (WGS) entry which is preliminary data.</text>
</comment>
<organism evidence="2 3">
    <name type="scientific">Flavobacterium frigidimaris</name>
    <dbReference type="NCBI Taxonomy" id="262320"/>
    <lineage>
        <taxon>Bacteria</taxon>
        <taxon>Pseudomonadati</taxon>
        <taxon>Bacteroidota</taxon>
        <taxon>Flavobacteriia</taxon>
        <taxon>Flavobacteriales</taxon>
        <taxon>Flavobacteriaceae</taxon>
        <taxon>Flavobacterium</taxon>
    </lineage>
</organism>